<dbReference type="RefSeq" id="WP_043561744.1">
    <property type="nucleotide sequence ID" value="NZ_CAJPNG010000006.1"/>
</dbReference>
<organism evidence="3 4">
    <name type="scientific">Actinomyces israelii</name>
    <dbReference type="NCBI Taxonomy" id="1659"/>
    <lineage>
        <taxon>Bacteria</taxon>
        <taxon>Bacillati</taxon>
        <taxon>Actinomycetota</taxon>
        <taxon>Actinomycetes</taxon>
        <taxon>Actinomycetales</taxon>
        <taxon>Actinomycetaceae</taxon>
        <taxon>Actinomyces</taxon>
    </lineage>
</organism>
<evidence type="ECO:0000313" key="3">
    <source>
        <dbReference type="EMBL" id="MCZ0858205.1"/>
    </source>
</evidence>
<feature type="region of interest" description="Disordered" evidence="1">
    <location>
        <begin position="266"/>
        <end position="290"/>
    </location>
</feature>
<accession>A0ABT4I900</accession>
<protein>
    <submittedName>
        <fullName evidence="3">LicD family protein</fullName>
    </submittedName>
</protein>
<proteinExistence type="predicted"/>
<dbReference type="Pfam" id="PF04991">
    <property type="entry name" value="LicD"/>
    <property type="match status" value="1"/>
</dbReference>
<dbReference type="InterPro" id="IPR007074">
    <property type="entry name" value="LicD/FKTN/FKRP_NTP_transf"/>
</dbReference>
<dbReference type="InterPro" id="IPR052942">
    <property type="entry name" value="LPS_cholinephosphotransferase"/>
</dbReference>
<dbReference type="PANTHER" id="PTHR43404:SF2">
    <property type="entry name" value="LIPOPOLYSACCHARIDE CHOLINEPHOSPHOTRANSFERASE LICD"/>
    <property type="match status" value="1"/>
</dbReference>
<keyword evidence="4" id="KW-1185">Reference proteome</keyword>
<feature type="domain" description="LicD/FKTN/FKRP nucleotidyltransferase" evidence="2">
    <location>
        <begin position="30"/>
        <end position="261"/>
    </location>
</feature>
<evidence type="ECO:0000313" key="4">
    <source>
        <dbReference type="Proteomes" id="UP001072034"/>
    </source>
</evidence>
<dbReference type="EMBL" id="JAPTMY010000018">
    <property type="protein sequence ID" value="MCZ0858205.1"/>
    <property type="molecule type" value="Genomic_DNA"/>
</dbReference>
<comment type="caution">
    <text evidence="3">The sequence shown here is derived from an EMBL/GenBank/DDBJ whole genome shotgun (WGS) entry which is preliminary data.</text>
</comment>
<name>A0ABT4I900_9ACTO</name>
<sequence>MTTDEWADPQMLHRVHLLLTRMLAELDRVCRQLDVSYAVYGGTAIGAVRHKGFIPWDDDVDVMMTRSDYERFLAEAPDLLGEEFRVDNTRTVRDYPFMFSKLVLKGTLLIPEFAKDSAYRMPISLDILPVDNVPDSPRAFRAMSRRTWLWGRLLFLRGTPRPYLIGITGARRAAIYSVTTAVHWAMRCLGLTPRLLQSRWEKAARRYEHARTRRMADFSMRDPENWALTREELFPLREVPFEDITVMLPHEYDTLLRRGYGDYMELPPQDQRRNHKPHVVDFGPYESTLP</sequence>
<evidence type="ECO:0000256" key="1">
    <source>
        <dbReference type="SAM" id="MobiDB-lite"/>
    </source>
</evidence>
<evidence type="ECO:0000259" key="2">
    <source>
        <dbReference type="Pfam" id="PF04991"/>
    </source>
</evidence>
<gene>
    <name evidence="3" type="ORF">OHJ16_09135</name>
</gene>
<dbReference type="Proteomes" id="UP001072034">
    <property type="component" value="Unassembled WGS sequence"/>
</dbReference>
<reference evidence="3" key="1">
    <citation type="submission" date="2022-10" db="EMBL/GenBank/DDBJ databases">
        <title>Genome sequence of Actinomyces israelii ATCC 10048.</title>
        <authorList>
            <person name="Watt R.M."/>
            <person name="Tong W.M."/>
        </authorList>
    </citation>
    <scope>NUCLEOTIDE SEQUENCE</scope>
    <source>
        <strain evidence="3">ATCC 10048</strain>
    </source>
</reference>
<dbReference type="PANTHER" id="PTHR43404">
    <property type="entry name" value="LIPOPOLYSACCHARIDE CHOLINEPHOSPHOTRANSFERASE LICD"/>
    <property type="match status" value="1"/>
</dbReference>